<comment type="caution">
    <text evidence="11">The sequence shown here is derived from an EMBL/GenBank/DDBJ whole genome shotgun (WGS) entry which is preliminary data.</text>
</comment>
<sequence length="285" mass="30688">MSFVPPNFADVSKLSNDLFNKDFPIGSTKLDLKTYASNGVNFTAVGTKDNKSGQITSELQTKFTDKQRGLILTESWNTANVLGTTIEVADTLAKGLKLTLNGQLHPAVGKKSAKAGFEFKQANIFTRAYVDLFKGPTIATDAVVGNADVLFGADVNYDVTDAKVNKFNTIVAHTTRDYTISAGATNMFGLFSFSYFHRVQPGLEAGARAHWNKSTDSAVSLEVGAKYALDLDSFVKAKINNIGVLGLGYSQKLRPGVKVGFGGSFDTTRLNENAHKVGLSFTFEG</sequence>
<evidence type="ECO:0000256" key="4">
    <source>
        <dbReference type="ARBA" id="ARBA00022452"/>
    </source>
</evidence>
<keyword evidence="10" id="KW-0472">Membrane</keyword>
<evidence type="ECO:0000256" key="9">
    <source>
        <dbReference type="ARBA" id="ARBA00023128"/>
    </source>
</evidence>
<evidence type="ECO:0000256" key="8">
    <source>
        <dbReference type="ARBA" id="ARBA00023114"/>
    </source>
</evidence>
<dbReference type="GO" id="GO:0005741">
    <property type="term" value="C:mitochondrial outer membrane"/>
    <property type="evidence" value="ECO:0007669"/>
    <property type="project" value="UniProtKB-SubCell"/>
</dbReference>
<evidence type="ECO:0000256" key="5">
    <source>
        <dbReference type="ARBA" id="ARBA00022692"/>
    </source>
</evidence>
<evidence type="ECO:0000256" key="10">
    <source>
        <dbReference type="ARBA" id="ARBA00023136"/>
    </source>
</evidence>
<dbReference type="PANTHER" id="PTHR11743:SF70">
    <property type="entry name" value="GH26960P-RELATED"/>
    <property type="match status" value="1"/>
</dbReference>
<dbReference type="InterPro" id="IPR001925">
    <property type="entry name" value="Porin_Euk"/>
</dbReference>
<keyword evidence="4" id="KW-1134">Transmembrane beta strand</keyword>
<keyword evidence="7" id="KW-0406">Ion transport</keyword>
<keyword evidence="5" id="KW-0812">Transmembrane</keyword>
<evidence type="ECO:0000313" key="12">
    <source>
        <dbReference type="Proteomes" id="UP001211065"/>
    </source>
</evidence>
<reference evidence="11" key="1">
    <citation type="submission" date="2020-05" db="EMBL/GenBank/DDBJ databases">
        <title>Phylogenomic resolution of chytrid fungi.</title>
        <authorList>
            <person name="Stajich J.E."/>
            <person name="Amses K."/>
            <person name="Simmons R."/>
            <person name="Seto K."/>
            <person name="Myers J."/>
            <person name="Bonds A."/>
            <person name="Quandt C.A."/>
            <person name="Barry K."/>
            <person name="Liu P."/>
            <person name="Grigoriev I."/>
            <person name="Longcore J.E."/>
            <person name="James T.Y."/>
        </authorList>
    </citation>
    <scope>NUCLEOTIDE SEQUENCE</scope>
    <source>
        <strain evidence="11">JEL0476</strain>
    </source>
</reference>
<comment type="subcellular location">
    <subcellularLocation>
        <location evidence="1">Mitochondrion outer membrane</location>
    </subcellularLocation>
</comment>
<evidence type="ECO:0000256" key="2">
    <source>
        <dbReference type="ARBA" id="ARBA00007780"/>
    </source>
</evidence>
<dbReference type="Proteomes" id="UP001211065">
    <property type="component" value="Unassembled WGS sequence"/>
</dbReference>
<dbReference type="GO" id="GO:0015288">
    <property type="term" value="F:porin activity"/>
    <property type="evidence" value="ECO:0007669"/>
    <property type="project" value="UniProtKB-KW"/>
</dbReference>
<keyword evidence="3" id="KW-0813">Transport</keyword>
<keyword evidence="8" id="KW-0626">Porin</keyword>
<dbReference type="GO" id="GO:0046930">
    <property type="term" value="C:pore complex"/>
    <property type="evidence" value="ECO:0007669"/>
    <property type="project" value="UniProtKB-KW"/>
</dbReference>
<dbReference type="PRINTS" id="PR00185">
    <property type="entry name" value="EUKARYTPORIN"/>
</dbReference>
<dbReference type="EMBL" id="JADGJW010000109">
    <property type="protein sequence ID" value="KAJ3224014.1"/>
    <property type="molecule type" value="Genomic_DNA"/>
</dbReference>
<evidence type="ECO:0000256" key="1">
    <source>
        <dbReference type="ARBA" id="ARBA00004294"/>
    </source>
</evidence>
<evidence type="ECO:0000256" key="7">
    <source>
        <dbReference type="ARBA" id="ARBA00023065"/>
    </source>
</evidence>
<keyword evidence="6" id="KW-1000">Mitochondrion outer membrane</keyword>
<gene>
    <name evidence="11" type="primary">POR1_1</name>
    <name evidence="11" type="ORF">HK099_000391</name>
</gene>
<accession>A0AAD5U4I0</accession>
<organism evidence="11 12">
    <name type="scientific">Clydaea vesicula</name>
    <dbReference type="NCBI Taxonomy" id="447962"/>
    <lineage>
        <taxon>Eukaryota</taxon>
        <taxon>Fungi</taxon>
        <taxon>Fungi incertae sedis</taxon>
        <taxon>Chytridiomycota</taxon>
        <taxon>Chytridiomycota incertae sedis</taxon>
        <taxon>Chytridiomycetes</taxon>
        <taxon>Lobulomycetales</taxon>
        <taxon>Lobulomycetaceae</taxon>
        <taxon>Clydaea</taxon>
    </lineage>
</organism>
<dbReference type="InterPro" id="IPR023614">
    <property type="entry name" value="Porin_dom_sf"/>
</dbReference>
<evidence type="ECO:0000256" key="3">
    <source>
        <dbReference type="ARBA" id="ARBA00022448"/>
    </source>
</evidence>
<dbReference type="FunFam" id="2.40.160.10:FF:000012">
    <property type="entry name" value="Voltage-dependent anion-selective channel"/>
    <property type="match status" value="1"/>
</dbReference>
<proteinExistence type="inferred from homology"/>
<dbReference type="Pfam" id="PF01459">
    <property type="entry name" value="Porin_3"/>
    <property type="match status" value="1"/>
</dbReference>
<dbReference type="CDD" id="cd07306">
    <property type="entry name" value="Porin3_VDAC"/>
    <property type="match status" value="1"/>
</dbReference>
<dbReference type="InterPro" id="IPR027246">
    <property type="entry name" value="Porin_Euk/Tom40"/>
</dbReference>
<dbReference type="GO" id="GO:0008308">
    <property type="term" value="F:voltage-gated monoatomic anion channel activity"/>
    <property type="evidence" value="ECO:0007669"/>
    <property type="project" value="InterPro"/>
</dbReference>
<dbReference type="PANTHER" id="PTHR11743">
    <property type="entry name" value="VOLTAGE-DEPENDENT ANION-SELECTIVE CHANNEL"/>
    <property type="match status" value="1"/>
</dbReference>
<dbReference type="Gene3D" id="2.40.160.10">
    <property type="entry name" value="Porin"/>
    <property type="match status" value="1"/>
</dbReference>
<name>A0AAD5U4I0_9FUNG</name>
<keyword evidence="12" id="KW-1185">Reference proteome</keyword>
<evidence type="ECO:0000313" key="11">
    <source>
        <dbReference type="EMBL" id="KAJ3224014.1"/>
    </source>
</evidence>
<evidence type="ECO:0000256" key="6">
    <source>
        <dbReference type="ARBA" id="ARBA00022787"/>
    </source>
</evidence>
<dbReference type="AlphaFoldDB" id="A0AAD5U4I0"/>
<protein>
    <submittedName>
        <fullName evidence="11">Mitochondrial porin</fullName>
    </submittedName>
</protein>
<comment type="similarity">
    <text evidence="2">Belongs to the eukaryotic mitochondrial porin family.</text>
</comment>
<keyword evidence="9" id="KW-0496">Mitochondrion</keyword>